<comment type="caution">
    <text evidence="2">The sequence shown here is derived from an EMBL/GenBank/DDBJ whole genome shotgun (WGS) entry which is preliminary data.</text>
</comment>
<keyword evidence="3" id="KW-1185">Reference proteome</keyword>
<accession>A0A9P8TYR6</accession>
<evidence type="ECO:0000256" key="1">
    <source>
        <dbReference type="SAM" id="MobiDB-lite"/>
    </source>
</evidence>
<evidence type="ECO:0000313" key="2">
    <source>
        <dbReference type="EMBL" id="KAH6609863.1"/>
    </source>
</evidence>
<feature type="compositionally biased region" description="Acidic residues" evidence="1">
    <location>
        <begin position="290"/>
        <end position="304"/>
    </location>
</feature>
<feature type="region of interest" description="Disordered" evidence="1">
    <location>
        <begin position="1"/>
        <end position="46"/>
    </location>
</feature>
<gene>
    <name evidence="2" type="ORF">Trco_003209</name>
</gene>
<name>A0A9P8TYR6_9HYPO</name>
<reference evidence="2" key="1">
    <citation type="submission" date="2021-08" db="EMBL/GenBank/DDBJ databases">
        <title>Chromosome-Level Trichoderma cornu-damae using Hi-C Data.</title>
        <authorList>
            <person name="Kim C.S."/>
        </authorList>
    </citation>
    <scope>NUCLEOTIDE SEQUENCE</scope>
    <source>
        <strain evidence="2">KA19-0412C</strain>
    </source>
</reference>
<feature type="compositionally biased region" description="Basic and acidic residues" evidence="1">
    <location>
        <begin position="25"/>
        <end position="36"/>
    </location>
</feature>
<protein>
    <submittedName>
        <fullName evidence="2">Uncharacterized protein</fullName>
    </submittedName>
</protein>
<dbReference type="OrthoDB" id="5141931at2759"/>
<sequence>MDNQQSGGRISVSSSPPSPVALTLRRRERDERRRQQEQYSLGRPRPSRRLCGNDDCSLRCCRTFDTSPASLPVFLLGDSDKSVHGIPVQDILTDFAHLATTRIWPCMEKQSEVVLKARSTEAFAASPPVRAAYLDFRWLCEANDLDLAMEPRLRSVLSAAVSPFCDLVKALDAAASDGDYLERTIHGALQPPRRSDQSQTDRPQPWTEQGCVLRFLLTVELWRRHDEAHMRRRNWAWGEPRIVAELLSGVLLHYWLLDREKCFERVPCRGSEQCDEVWQEWLDKYPLLADSDDDDGDDGDDGSGGEETTTTATKGKKKAAEKSPDLVPKPIGLIKGLDLDKDIGYVGGVGTAARGPLWRDRRRKRGDGGDDDGLPQH</sequence>
<organism evidence="2 3">
    <name type="scientific">Trichoderma cornu-damae</name>
    <dbReference type="NCBI Taxonomy" id="654480"/>
    <lineage>
        <taxon>Eukaryota</taxon>
        <taxon>Fungi</taxon>
        <taxon>Dikarya</taxon>
        <taxon>Ascomycota</taxon>
        <taxon>Pezizomycotina</taxon>
        <taxon>Sordariomycetes</taxon>
        <taxon>Hypocreomycetidae</taxon>
        <taxon>Hypocreales</taxon>
        <taxon>Hypocreaceae</taxon>
        <taxon>Trichoderma</taxon>
    </lineage>
</organism>
<evidence type="ECO:0000313" key="3">
    <source>
        <dbReference type="Proteomes" id="UP000827724"/>
    </source>
</evidence>
<dbReference type="AlphaFoldDB" id="A0A9P8TYR6"/>
<proteinExistence type="predicted"/>
<dbReference type="EMBL" id="JAIWOZ010000002">
    <property type="protein sequence ID" value="KAH6609863.1"/>
    <property type="molecule type" value="Genomic_DNA"/>
</dbReference>
<dbReference type="Proteomes" id="UP000827724">
    <property type="component" value="Unassembled WGS sequence"/>
</dbReference>
<feature type="region of interest" description="Disordered" evidence="1">
    <location>
        <begin position="347"/>
        <end position="377"/>
    </location>
</feature>
<feature type="region of interest" description="Disordered" evidence="1">
    <location>
        <begin position="289"/>
        <end position="331"/>
    </location>
</feature>